<comment type="caution">
    <text evidence="1">The sequence shown here is derived from an EMBL/GenBank/DDBJ whole genome shotgun (WGS) entry which is preliminary data.</text>
</comment>
<sequence length="112" mass="12117">MYKTVIVINSGTLGRGDEEVGHTLIGTFLRKILASIDVPDAIIFYNSGVKLVVKGSYFGEILQGLEERGVELLACGTCVFRACNDKALVAGRITNMEEIATILLQAEKVITL</sequence>
<gene>
    <name evidence="1" type="ORF">CS063_03025</name>
</gene>
<evidence type="ECO:0000313" key="2">
    <source>
        <dbReference type="Proteomes" id="UP000224460"/>
    </source>
</evidence>
<reference evidence="1" key="1">
    <citation type="submission" date="2017-10" db="EMBL/GenBank/DDBJ databases">
        <title>Genome sequence of cellulolytic Lachnospiraceae bacterium XHS1971 isolated from hotspring sediment.</title>
        <authorList>
            <person name="Vasudevan G."/>
            <person name="Joshi A.J."/>
            <person name="Hivarkar S."/>
            <person name="Lanjekar V.B."/>
            <person name="Dhakephalkar P.K."/>
            <person name="Dagar S."/>
        </authorList>
    </citation>
    <scope>NUCLEOTIDE SEQUENCE</scope>
    <source>
        <strain evidence="1">XHS1971</strain>
    </source>
</reference>
<keyword evidence="2" id="KW-1185">Reference proteome</keyword>
<name>A0AC61DG42_9FIRM</name>
<organism evidence="1 2">
    <name type="scientific">Sporanaerobium hydrogeniformans</name>
    <dbReference type="NCBI Taxonomy" id="3072179"/>
    <lineage>
        <taxon>Bacteria</taxon>
        <taxon>Bacillati</taxon>
        <taxon>Bacillota</taxon>
        <taxon>Clostridia</taxon>
        <taxon>Lachnospirales</taxon>
        <taxon>Lachnospiraceae</taxon>
        <taxon>Sporanaerobium</taxon>
    </lineage>
</organism>
<accession>A0AC61DG42</accession>
<dbReference type="EMBL" id="PEDL01000002">
    <property type="protein sequence ID" value="PHV71557.1"/>
    <property type="molecule type" value="Genomic_DNA"/>
</dbReference>
<dbReference type="Proteomes" id="UP000224460">
    <property type="component" value="Unassembled WGS sequence"/>
</dbReference>
<protein>
    <submittedName>
        <fullName evidence="1">Response regulator SirA</fullName>
    </submittedName>
</protein>
<proteinExistence type="predicted"/>
<evidence type="ECO:0000313" key="1">
    <source>
        <dbReference type="EMBL" id="PHV71557.1"/>
    </source>
</evidence>